<accession>A2F3Q2</accession>
<dbReference type="InParanoid" id="A2F3Q2"/>
<gene>
    <name evidence="1" type="ORF">TVAG_443400</name>
</gene>
<dbReference type="AlphaFoldDB" id="A2F3Q2"/>
<reference evidence="1" key="2">
    <citation type="journal article" date="2007" name="Science">
        <title>Draft genome sequence of the sexually transmitted pathogen Trichomonas vaginalis.</title>
        <authorList>
            <person name="Carlton J.M."/>
            <person name="Hirt R.P."/>
            <person name="Silva J.C."/>
            <person name="Delcher A.L."/>
            <person name="Schatz M."/>
            <person name="Zhao Q."/>
            <person name="Wortman J.R."/>
            <person name="Bidwell S.L."/>
            <person name="Alsmark U.C.M."/>
            <person name="Besteiro S."/>
            <person name="Sicheritz-Ponten T."/>
            <person name="Noel C.J."/>
            <person name="Dacks J.B."/>
            <person name="Foster P.G."/>
            <person name="Simillion C."/>
            <person name="Van de Peer Y."/>
            <person name="Miranda-Saavedra D."/>
            <person name="Barton G.J."/>
            <person name="Westrop G.D."/>
            <person name="Mueller S."/>
            <person name="Dessi D."/>
            <person name="Fiori P.L."/>
            <person name="Ren Q."/>
            <person name="Paulsen I."/>
            <person name="Zhang H."/>
            <person name="Bastida-Corcuera F.D."/>
            <person name="Simoes-Barbosa A."/>
            <person name="Brown M.T."/>
            <person name="Hayes R.D."/>
            <person name="Mukherjee M."/>
            <person name="Okumura C.Y."/>
            <person name="Schneider R."/>
            <person name="Smith A.J."/>
            <person name="Vanacova S."/>
            <person name="Villalvazo M."/>
            <person name="Haas B.J."/>
            <person name="Pertea M."/>
            <person name="Feldblyum T.V."/>
            <person name="Utterback T.R."/>
            <person name="Shu C.L."/>
            <person name="Osoegawa K."/>
            <person name="de Jong P.J."/>
            <person name="Hrdy I."/>
            <person name="Horvathova L."/>
            <person name="Zubacova Z."/>
            <person name="Dolezal P."/>
            <person name="Malik S.B."/>
            <person name="Logsdon J.M. Jr."/>
            <person name="Henze K."/>
            <person name="Gupta A."/>
            <person name="Wang C.C."/>
            <person name="Dunne R.L."/>
            <person name="Upcroft J.A."/>
            <person name="Upcroft P."/>
            <person name="White O."/>
            <person name="Salzberg S.L."/>
            <person name="Tang P."/>
            <person name="Chiu C.-H."/>
            <person name="Lee Y.-S."/>
            <person name="Embley T.M."/>
            <person name="Coombs G.H."/>
            <person name="Mottram J.C."/>
            <person name="Tachezy J."/>
            <person name="Fraser-Liggett C.M."/>
            <person name="Johnson P.J."/>
        </authorList>
    </citation>
    <scope>NUCLEOTIDE SEQUENCE [LARGE SCALE GENOMIC DNA]</scope>
    <source>
        <strain evidence="1">G3</strain>
    </source>
</reference>
<reference evidence="1" key="1">
    <citation type="submission" date="2006-10" db="EMBL/GenBank/DDBJ databases">
        <authorList>
            <person name="Amadeo P."/>
            <person name="Zhao Q."/>
            <person name="Wortman J."/>
            <person name="Fraser-Liggett C."/>
            <person name="Carlton J."/>
        </authorList>
    </citation>
    <scope>NUCLEOTIDE SEQUENCE</scope>
    <source>
        <strain evidence="1">G3</strain>
    </source>
</reference>
<sequence length="85" mass="9725">MFSRSLWAKHHNYITLGQSSSEASHQMIDFGKTLKAFWEPGKSSNSAFRQCSLRSLSSNERFRNEHCPFRVNLHPCPSDVQGLVL</sequence>
<evidence type="ECO:0000313" key="2">
    <source>
        <dbReference type="Proteomes" id="UP000001542"/>
    </source>
</evidence>
<dbReference type="SMR" id="A2F3Q2"/>
<protein>
    <submittedName>
        <fullName evidence="1">Uncharacterized protein</fullName>
    </submittedName>
</protein>
<dbReference type="EMBL" id="DS113600">
    <property type="protein sequence ID" value="EAY00470.1"/>
    <property type="molecule type" value="Genomic_DNA"/>
</dbReference>
<dbReference type="VEuPathDB" id="TrichDB:TVAG_443400"/>
<proteinExistence type="predicted"/>
<evidence type="ECO:0000313" key="1">
    <source>
        <dbReference type="EMBL" id="EAY00470.1"/>
    </source>
</evidence>
<organism evidence="1 2">
    <name type="scientific">Trichomonas vaginalis (strain ATCC PRA-98 / G3)</name>
    <dbReference type="NCBI Taxonomy" id="412133"/>
    <lineage>
        <taxon>Eukaryota</taxon>
        <taxon>Metamonada</taxon>
        <taxon>Parabasalia</taxon>
        <taxon>Trichomonadida</taxon>
        <taxon>Trichomonadidae</taxon>
        <taxon>Trichomonas</taxon>
    </lineage>
</organism>
<keyword evidence="2" id="KW-1185">Reference proteome</keyword>
<name>A2F3Q2_TRIV3</name>
<dbReference type="Proteomes" id="UP000001542">
    <property type="component" value="Unassembled WGS sequence"/>
</dbReference>